<evidence type="ECO:0000313" key="6">
    <source>
        <dbReference type="Proteomes" id="UP000424872"/>
    </source>
</evidence>
<keyword evidence="2" id="KW-1133">Transmembrane helix</keyword>
<evidence type="ECO:0000256" key="2">
    <source>
        <dbReference type="SAM" id="Phobius"/>
    </source>
</evidence>
<keyword evidence="5" id="KW-0614">Plasmid</keyword>
<protein>
    <submittedName>
        <fullName evidence="4">Sulfatase-like hydrolase/transferase</fullName>
    </submittedName>
</protein>
<dbReference type="GO" id="GO:0016776">
    <property type="term" value="F:phosphotransferase activity, phosphate group as acceptor"/>
    <property type="evidence" value="ECO:0007669"/>
    <property type="project" value="TreeGrafter"/>
</dbReference>
<dbReference type="Proteomes" id="UP001171299">
    <property type="component" value="Unassembled WGS sequence"/>
</dbReference>
<reference evidence="5" key="2">
    <citation type="journal article" date="2020" name="Environ. Microbiol.">
        <title>The extreme plant-growth-promoting properties of Pantoea phytobeneficialis MSR2 revealed by functional and genomic analysis.</title>
        <authorList>
            <person name="Nascimento F.X."/>
            <person name="Hernandez A.G."/>
            <person name="Glick B.R."/>
            <person name="Rossi M.J."/>
        </authorList>
    </citation>
    <scope>NUCLEOTIDE SEQUENCE</scope>
    <source>
        <strain evidence="5">MSR2</strain>
    </source>
</reference>
<keyword evidence="2" id="KW-0472">Membrane</keyword>
<gene>
    <name evidence="5" type="ORF">CTZ24_23950</name>
    <name evidence="4" type="ORF">Q3404_12655</name>
</gene>
<dbReference type="InterPro" id="IPR040423">
    <property type="entry name" value="PEA_transferase"/>
</dbReference>
<comment type="similarity">
    <text evidence="1">Belongs to the phosphoethanolamine transferase family.</text>
</comment>
<feature type="transmembrane region" description="Helical" evidence="2">
    <location>
        <begin position="106"/>
        <end position="124"/>
    </location>
</feature>
<dbReference type="Proteomes" id="UP000424872">
    <property type="component" value="Plasmid pMSR2B"/>
</dbReference>
<dbReference type="SUPFAM" id="SSF53649">
    <property type="entry name" value="Alkaline phosphatase-like"/>
    <property type="match status" value="1"/>
</dbReference>
<proteinExistence type="inferred from homology"/>
<feature type="transmembrane region" description="Helical" evidence="2">
    <location>
        <begin position="53"/>
        <end position="74"/>
    </location>
</feature>
<dbReference type="EMBL" id="JAUOOM010000011">
    <property type="protein sequence ID" value="MDO6407427.1"/>
    <property type="molecule type" value="Genomic_DNA"/>
</dbReference>
<reference evidence="4" key="3">
    <citation type="submission" date="2023-07" db="EMBL/GenBank/DDBJ databases">
        <title>The extreme plant-growth-promoting properties of Pantoea phytobeneficialis PF55 revealed by functional and genomic analysis.</title>
        <authorList>
            <person name="Nascimento F.X."/>
            <person name="Marcio R.J."/>
        </authorList>
    </citation>
    <scope>NUCLEOTIDE SEQUENCE</scope>
    <source>
        <strain evidence="4">PF55</strain>
    </source>
</reference>
<sequence length="522" mass="58781">MKKIQVFWGGLLALCPALFVLNQKSGTVIKVYLTTVLLFLISAWFFKRKSTVLLSLALCFVLSLSVVTSLYFHFEFDTAFSTMMATTFINTSQKESIDMLYYNYRYVFWFAIIFLLYVSLSYYLSRRVTERKLVLSGIILLLYTGISIFLYTVSGKTRSEDFLISERLLVNSPLYNFSPIVRAYNDAKLTDIVMQAKNTYDYSWQDKGIDNYVIVIGESARRKDHGIYGSDYPTTPFIGAQHGSMLLFNQAIAPAPLTILSVPASLAKVHHADDVPLTAWADNVISLTNDLKLDTYWFSNQGGVGQSNSLITAMAKRAGHHKWNETIGFDSSLVNELAQVIPEPEEKLIVLHFYGSHGPVCERFPRSETIPFTVDVYDNCYLNAIAYTDKQLGRLFSLLAGTRPSLIYFLITGWYATRKNTRIITIMISAIRPNNLLISRCLSGTAAQSMPLIPVGRCFQINIQPVITIGCSVTGWVSHITRSVVAVCHSVIVIRHHRLSRSWTAIKGDLIMMGYRLKGGDL</sequence>
<dbReference type="PANTHER" id="PTHR30443:SF4">
    <property type="entry name" value="PHOSPHOETHANOLAMINE TRANSFERASE OPGE-RELATED"/>
    <property type="match status" value="1"/>
</dbReference>
<evidence type="ECO:0000313" key="7">
    <source>
        <dbReference type="Proteomes" id="UP001171299"/>
    </source>
</evidence>
<dbReference type="InterPro" id="IPR000917">
    <property type="entry name" value="Sulfatase_N"/>
</dbReference>
<geneLocation type="plasmid" evidence="5">
    <name>pMSR2B</name>
</geneLocation>
<dbReference type="InterPro" id="IPR017850">
    <property type="entry name" value="Alkaline_phosphatase_core_sf"/>
</dbReference>
<evidence type="ECO:0000313" key="4">
    <source>
        <dbReference type="EMBL" id="MDO6407427.1"/>
    </source>
</evidence>
<dbReference type="KEGG" id="ppho:CTZ24_23950"/>
<keyword evidence="7" id="KW-1185">Reference proteome</keyword>
<dbReference type="PANTHER" id="PTHR30443">
    <property type="entry name" value="INNER MEMBRANE PROTEIN"/>
    <property type="match status" value="1"/>
</dbReference>
<name>A0AAP9HA35_9GAMM</name>
<evidence type="ECO:0000259" key="3">
    <source>
        <dbReference type="Pfam" id="PF00884"/>
    </source>
</evidence>
<reference evidence="6" key="1">
    <citation type="submission" date="2017-11" db="EMBL/GenBank/DDBJ databases">
        <title>Genome sequence of Pantoea sp. MSR2.</title>
        <authorList>
            <person name="Nascimento F.X."/>
        </authorList>
    </citation>
    <scope>NUCLEOTIDE SEQUENCE [LARGE SCALE GENOMIC DNA]</scope>
    <source>
        <strain evidence="6">MSR2</strain>
        <plasmid evidence="6">pmsr2b</plasmid>
    </source>
</reference>
<feature type="domain" description="Sulfatase N-terminal" evidence="3">
    <location>
        <begin position="211"/>
        <end position="403"/>
    </location>
</feature>
<keyword evidence="2" id="KW-0812">Transmembrane</keyword>
<evidence type="ECO:0000256" key="1">
    <source>
        <dbReference type="ARBA" id="ARBA00038481"/>
    </source>
</evidence>
<accession>A0AAP9HA35</accession>
<dbReference type="AlphaFoldDB" id="A0AAP9HA35"/>
<dbReference type="GO" id="GO:0005886">
    <property type="term" value="C:plasma membrane"/>
    <property type="evidence" value="ECO:0007669"/>
    <property type="project" value="UniProtKB-SubCell"/>
</dbReference>
<dbReference type="RefSeq" id="WP_208726709.1">
    <property type="nucleotide sequence ID" value="NZ_CP024638.1"/>
</dbReference>
<dbReference type="GO" id="GO:0009244">
    <property type="term" value="P:lipopolysaccharide core region biosynthetic process"/>
    <property type="evidence" value="ECO:0007669"/>
    <property type="project" value="TreeGrafter"/>
</dbReference>
<evidence type="ECO:0000313" key="5">
    <source>
        <dbReference type="EMBL" id="QGR09525.1"/>
    </source>
</evidence>
<feature type="transmembrane region" description="Helical" evidence="2">
    <location>
        <begin position="133"/>
        <end position="153"/>
    </location>
</feature>
<feature type="transmembrane region" description="Helical" evidence="2">
    <location>
        <begin position="29"/>
        <end position="46"/>
    </location>
</feature>
<dbReference type="Gene3D" id="3.40.720.10">
    <property type="entry name" value="Alkaline Phosphatase, subunit A"/>
    <property type="match status" value="1"/>
</dbReference>
<organism evidence="5 6">
    <name type="scientific">Pantoea phytobeneficialis</name>
    <dbReference type="NCBI Taxonomy" id="2052056"/>
    <lineage>
        <taxon>Bacteria</taxon>
        <taxon>Pseudomonadati</taxon>
        <taxon>Pseudomonadota</taxon>
        <taxon>Gammaproteobacteria</taxon>
        <taxon>Enterobacterales</taxon>
        <taxon>Erwiniaceae</taxon>
        <taxon>Pantoea</taxon>
    </lineage>
</organism>
<dbReference type="Pfam" id="PF00884">
    <property type="entry name" value="Sulfatase"/>
    <property type="match status" value="1"/>
</dbReference>
<geneLocation type="plasmid" evidence="6">
    <name>pmsr2b</name>
</geneLocation>
<dbReference type="EMBL" id="CP024638">
    <property type="protein sequence ID" value="QGR09525.1"/>
    <property type="molecule type" value="Genomic_DNA"/>
</dbReference>